<dbReference type="AlphaFoldDB" id="A0A9W6TV49"/>
<reference evidence="1" key="1">
    <citation type="submission" date="2023-04" db="EMBL/GenBank/DDBJ databases">
        <title>Phytophthora fragariaefolia NBRC 109709.</title>
        <authorList>
            <person name="Ichikawa N."/>
            <person name="Sato H."/>
            <person name="Tonouchi N."/>
        </authorList>
    </citation>
    <scope>NUCLEOTIDE SEQUENCE</scope>
    <source>
        <strain evidence="1">NBRC 109709</strain>
    </source>
</reference>
<dbReference type="OrthoDB" id="145786at2759"/>
<dbReference type="Proteomes" id="UP001165121">
    <property type="component" value="Unassembled WGS sequence"/>
</dbReference>
<evidence type="ECO:0000313" key="2">
    <source>
        <dbReference type="Proteomes" id="UP001165121"/>
    </source>
</evidence>
<dbReference type="Gene3D" id="3.10.10.10">
    <property type="entry name" value="HIV Type 1 Reverse Transcriptase, subunit A, domain 1"/>
    <property type="match status" value="1"/>
</dbReference>
<dbReference type="PANTHER" id="PTHR33064:SF37">
    <property type="entry name" value="RIBONUCLEASE H"/>
    <property type="match status" value="1"/>
</dbReference>
<organism evidence="1 2">
    <name type="scientific">Phytophthora fragariaefolia</name>
    <dbReference type="NCBI Taxonomy" id="1490495"/>
    <lineage>
        <taxon>Eukaryota</taxon>
        <taxon>Sar</taxon>
        <taxon>Stramenopiles</taxon>
        <taxon>Oomycota</taxon>
        <taxon>Peronosporomycetes</taxon>
        <taxon>Peronosporales</taxon>
        <taxon>Peronosporaceae</taxon>
        <taxon>Phytophthora</taxon>
    </lineage>
</organism>
<dbReference type="SUPFAM" id="SSF56672">
    <property type="entry name" value="DNA/RNA polymerases"/>
    <property type="match status" value="1"/>
</dbReference>
<sequence length="221" mass="25444">MDTSLLRKEQHLYDEWLERQPPAVEKRLCHPPTNHKTTTVEARGNPLDRGRRREEIEVGDELLDADPEENLRHRFLLPAKLGDDGNGGDELDEPVDTYERSPNSLALEAYAHELAFLPDFTDVIPTQLDYSARHLPIRQRAWRLPPKHLRKLYELLKTLLEAGLIAFSNSPWASPIVIVLKKNEVDIRLCIDFKLVNTITLMMEYAMPLVDDLLTELGSYL</sequence>
<name>A0A9W6TV49_9STRA</name>
<dbReference type="EMBL" id="BSXT01000182">
    <property type="protein sequence ID" value="GMF20058.1"/>
    <property type="molecule type" value="Genomic_DNA"/>
</dbReference>
<keyword evidence="2" id="KW-1185">Reference proteome</keyword>
<gene>
    <name evidence="1" type="ORF">Pfra01_000227500</name>
</gene>
<dbReference type="InterPro" id="IPR051320">
    <property type="entry name" value="Viral_Replic_Matur_Polypro"/>
</dbReference>
<accession>A0A9W6TV49</accession>
<comment type="caution">
    <text evidence="1">The sequence shown here is derived from an EMBL/GenBank/DDBJ whole genome shotgun (WGS) entry which is preliminary data.</text>
</comment>
<dbReference type="InterPro" id="IPR043502">
    <property type="entry name" value="DNA/RNA_pol_sf"/>
</dbReference>
<dbReference type="PANTHER" id="PTHR33064">
    <property type="entry name" value="POL PROTEIN"/>
    <property type="match status" value="1"/>
</dbReference>
<proteinExistence type="predicted"/>
<evidence type="ECO:0000313" key="1">
    <source>
        <dbReference type="EMBL" id="GMF20058.1"/>
    </source>
</evidence>
<protein>
    <submittedName>
        <fullName evidence="1">Unnamed protein product</fullName>
    </submittedName>
</protein>